<dbReference type="EMBL" id="CP013011">
    <property type="protein sequence ID" value="ALL00771.1"/>
    <property type="molecule type" value="Genomic_DNA"/>
</dbReference>
<organism evidence="1 2">
    <name type="scientific">Pyrodictium delaneyi</name>
    <dbReference type="NCBI Taxonomy" id="1273541"/>
    <lineage>
        <taxon>Archaea</taxon>
        <taxon>Thermoproteota</taxon>
        <taxon>Thermoprotei</taxon>
        <taxon>Desulfurococcales</taxon>
        <taxon>Pyrodictiaceae</taxon>
        <taxon>Pyrodictium</taxon>
    </lineage>
</organism>
<name>A0A0P0N2K3_9CREN</name>
<evidence type="ECO:0000313" key="1">
    <source>
        <dbReference type="EMBL" id="ALL00771.1"/>
    </source>
</evidence>
<dbReference type="GeneID" id="26099057"/>
<protein>
    <submittedName>
        <fullName evidence="1">Uncharacterized protein</fullName>
    </submittedName>
</protein>
<reference evidence="1 2" key="1">
    <citation type="submission" date="2015-10" db="EMBL/GenBank/DDBJ databases">
        <title>Complete genome sequence of hyperthermophilic archaeon Pyrodictium delaneyi Su06.</title>
        <authorList>
            <person name="Jung J.-H."/>
            <person name="Lin J."/>
            <person name="Holden J.F."/>
            <person name="Park C.-S."/>
        </authorList>
    </citation>
    <scope>NUCLEOTIDE SEQUENCE [LARGE SCALE GENOMIC DNA]</scope>
    <source>
        <strain evidence="1 2">Su06</strain>
    </source>
</reference>
<dbReference type="Proteomes" id="UP000058613">
    <property type="component" value="Chromosome"/>
</dbReference>
<evidence type="ECO:0000313" key="2">
    <source>
        <dbReference type="Proteomes" id="UP000058613"/>
    </source>
</evidence>
<dbReference type="STRING" id="1273541.Pyrde_0721"/>
<sequence>MPLLGLRRRKEEPQATDDDIAIELTEEQLKRAEPLPHFADDSWGPGDYITGWVTLNAEIWKPRRNPAAVEGRPLKKPIEINGYPYGAAIFMDDGRIFLVDIITFNIMAEADGSRPLNDIIAKLVAEIAEEDEWVREKLEKNDKEFLTGFYSMLYRSTAMLKERGLLY</sequence>
<dbReference type="KEGG" id="pdl:Pyrde_0721"/>
<dbReference type="RefSeq" id="WP_055408304.1">
    <property type="nucleotide sequence ID" value="NZ_CP013011.1"/>
</dbReference>
<proteinExistence type="predicted"/>
<accession>A0A0P0N2K3</accession>
<dbReference type="AlphaFoldDB" id="A0A0P0N2K3"/>
<gene>
    <name evidence="1" type="ORF">Pyrde_0721</name>
</gene>